<evidence type="ECO:0000259" key="6">
    <source>
        <dbReference type="Pfam" id="PF03755"/>
    </source>
</evidence>
<dbReference type="Proteomes" id="UP001156831">
    <property type="component" value="Unassembled WGS sequence"/>
</dbReference>
<keyword evidence="3" id="KW-0255">Endonuclease</keyword>
<evidence type="ECO:0000259" key="7">
    <source>
        <dbReference type="Pfam" id="PF08340"/>
    </source>
</evidence>
<dbReference type="InterPro" id="IPR013527">
    <property type="entry name" value="YicC-like_N"/>
</dbReference>
<accession>A0ABT6JK71</accession>
<evidence type="ECO:0000256" key="3">
    <source>
        <dbReference type="ARBA" id="ARBA00022759"/>
    </source>
</evidence>
<organism evidence="8 9">
    <name type="scientific">Luteimonas rhizosphaericola</name>
    <dbReference type="NCBI Taxonomy" id="3042024"/>
    <lineage>
        <taxon>Bacteria</taxon>
        <taxon>Pseudomonadati</taxon>
        <taxon>Pseudomonadota</taxon>
        <taxon>Gammaproteobacteria</taxon>
        <taxon>Lysobacterales</taxon>
        <taxon>Lysobacteraceae</taxon>
        <taxon>Luteimonas</taxon>
    </lineage>
</organism>
<dbReference type="InterPro" id="IPR005229">
    <property type="entry name" value="YicC/YloC-like"/>
</dbReference>
<gene>
    <name evidence="8" type="ORF">QFW80_07950</name>
</gene>
<comment type="similarity">
    <text evidence="5">Belongs to the YicC/YloC family.</text>
</comment>
<protein>
    <submittedName>
        <fullName evidence="8">YicC family protein</fullName>
    </submittedName>
</protein>
<comment type="caution">
    <text evidence="8">The sequence shown here is derived from an EMBL/GenBank/DDBJ whole genome shotgun (WGS) entry which is preliminary data.</text>
</comment>
<dbReference type="PANTHER" id="PTHR30636:SF3">
    <property type="entry name" value="UPF0701 PROTEIN YICC"/>
    <property type="match status" value="1"/>
</dbReference>
<dbReference type="NCBIfam" id="TIGR00255">
    <property type="entry name" value="YicC/YloC family endoribonuclease"/>
    <property type="match status" value="1"/>
</dbReference>
<keyword evidence="4" id="KW-0378">Hydrolase</keyword>
<dbReference type="Pfam" id="PF03755">
    <property type="entry name" value="YicC-like_N"/>
    <property type="match status" value="1"/>
</dbReference>
<feature type="domain" description="Endoribonuclease YicC-like C-terminal" evidence="7">
    <location>
        <begin position="168"/>
        <end position="282"/>
    </location>
</feature>
<keyword evidence="2" id="KW-0540">Nuclease</keyword>
<evidence type="ECO:0000313" key="8">
    <source>
        <dbReference type="EMBL" id="MDH5830446.1"/>
    </source>
</evidence>
<evidence type="ECO:0000256" key="1">
    <source>
        <dbReference type="ARBA" id="ARBA00001968"/>
    </source>
</evidence>
<evidence type="ECO:0000313" key="9">
    <source>
        <dbReference type="Proteomes" id="UP001156831"/>
    </source>
</evidence>
<name>A0ABT6JK71_9GAMM</name>
<feature type="domain" description="Endoribonuclease YicC-like N-terminal" evidence="6">
    <location>
        <begin position="1"/>
        <end position="147"/>
    </location>
</feature>
<evidence type="ECO:0000256" key="2">
    <source>
        <dbReference type="ARBA" id="ARBA00022722"/>
    </source>
</evidence>
<dbReference type="PANTHER" id="PTHR30636">
    <property type="entry name" value="UPF0701 PROTEIN YICC"/>
    <property type="match status" value="1"/>
</dbReference>
<dbReference type="InterPro" id="IPR013551">
    <property type="entry name" value="YicC-like_C"/>
</dbReference>
<sequence>MTAYASGERSTPWGTLGCEVRAVNHRFLELGARLPDELRVLEPALRERVSRRVSRGKVDLTLRLRASGDAVSLQVDQALVARLGELAHGLRGHFPELRVGLVELLQFPGVLQSQAADPAELQAEALALVDDVLDAFVASREREGANLVAAILERVEGIARIAAEVRTLVPLIRDGQRAKLEARLADLAQAADPGRVEQELVLSLQKLDVDEELDRLSSHVDEIRRVFGQREPVGRRLDFLLQEFNREANTLGSKSVDARTTGAAVELKVLIDQIREQVQNIE</sequence>
<dbReference type="Pfam" id="PF08340">
    <property type="entry name" value="YicC-like_C"/>
    <property type="match status" value="1"/>
</dbReference>
<dbReference type="EMBL" id="JARXRN010000021">
    <property type="protein sequence ID" value="MDH5830446.1"/>
    <property type="molecule type" value="Genomic_DNA"/>
</dbReference>
<comment type="cofactor">
    <cofactor evidence="1">
        <name>a divalent metal cation</name>
        <dbReference type="ChEBI" id="CHEBI:60240"/>
    </cofactor>
</comment>
<evidence type="ECO:0000256" key="4">
    <source>
        <dbReference type="ARBA" id="ARBA00022801"/>
    </source>
</evidence>
<reference evidence="8 9" key="1">
    <citation type="submission" date="2023-04" db="EMBL/GenBank/DDBJ databases">
        <title>Luteimonas sp. M1R5S18.</title>
        <authorList>
            <person name="Sun J.-Q."/>
        </authorList>
    </citation>
    <scope>NUCLEOTIDE SEQUENCE [LARGE SCALE GENOMIC DNA]</scope>
    <source>
        <strain evidence="8 9">M1R5S18</strain>
    </source>
</reference>
<dbReference type="RefSeq" id="WP_280601384.1">
    <property type="nucleotide sequence ID" value="NZ_JARXRN010000021.1"/>
</dbReference>
<keyword evidence="9" id="KW-1185">Reference proteome</keyword>
<evidence type="ECO:0000256" key="5">
    <source>
        <dbReference type="ARBA" id="ARBA00035648"/>
    </source>
</evidence>
<proteinExistence type="inferred from homology"/>